<accession>A0AAF0ZUB5</accession>
<sequence length="237" mass="28157">MAIAHKRINTIESLMINGELSSEPVEIKNSIVDFYHHLYKEVENWRPTLNILNVQRITMEEQSWLSREFSEDEVLEGIRLCACDKAPGPDGYTMVFIQAFWETIKEDLMQTFQNFHCHQSFEKSFNATFELIQHKYGQEDQWCSEEVTETYGVGVWRTIRNLWLAFRDNVRIKVGRGNKALFWKEDWIGQGSLENLFPGLFSICLNPDSKMQEVWSPQGWNLFFRRFLNDWEIEWVL</sequence>
<gene>
    <name evidence="1" type="ORF">MTR67_043055</name>
</gene>
<dbReference type="Proteomes" id="UP001234989">
    <property type="component" value="Chromosome 10"/>
</dbReference>
<organism evidence="1 2">
    <name type="scientific">Solanum verrucosum</name>
    <dbReference type="NCBI Taxonomy" id="315347"/>
    <lineage>
        <taxon>Eukaryota</taxon>
        <taxon>Viridiplantae</taxon>
        <taxon>Streptophyta</taxon>
        <taxon>Embryophyta</taxon>
        <taxon>Tracheophyta</taxon>
        <taxon>Spermatophyta</taxon>
        <taxon>Magnoliopsida</taxon>
        <taxon>eudicotyledons</taxon>
        <taxon>Gunneridae</taxon>
        <taxon>Pentapetalae</taxon>
        <taxon>asterids</taxon>
        <taxon>lamiids</taxon>
        <taxon>Solanales</taxon>
        <taxon>Solanaceae</taxon>
        <taxon>Solanoideae</taxon>
        <taxon>Solaneae</taxon>
        <taxon>Solanum</taxon>
    </lineage>
</organism>
<proteinExistence type="predicted"/>
<name>A0AAF0ZUB5_SOLVR</name>
<evidence type="ECO:0000313" key="2">
    <source>
        <dbReference type="Proteomes" id="UP001234989"/>
    </source>
</evidence>
<dbReference type="AlphaFoldDB" id="A0AAF0ZUB5"/>
<keyword evidence="2" id="KW-1185">Reference proteome</keyword>
<evidence type="ECO:0000313" key="1">
    <source>
        <dbReference type="EMBL" id="WMV49670.1"/>
    </source>
</evidence>
<reference evidence="1" key="1">
    <citation type="submission" date="2023-08" db="EMBL/GenBank/DDBJ databases">
        <title>A de novo genome assembly of Solanum verrucosum Schlechtendal, a Mexican diploid species geographically isolated from the other diploid A-genome species in potato relatives.</title>
        <authorList>
            <person name="Hosaka K."/>
        </authorList>
    </citation>
    <scope>NUCLEOTIDE SEQUENCE</scope>
    <source>
        <tissue evidence="1">Young leaves</tissue>
    </source>
</reference>
<protein>
    <submittedName>
        <fullName evidence="1">Uncharacterized protein</fullName>
    </submittedName>
</protein>
<dbReference type="EMBL" id="CP133621">
    <property type="protein sequence ID" value="WMV49670.1"/>
    <property type="molecule type" value="Genomic_DNA"/>
</dbReference>